<proteinExistence type="predicted"/>
<dbReference type="InterPro" id="IPR014002">
    <property type="entry name" value="Agenet_dom_plant"/>
</dbReference>
<gene>
    <name evidence="2" type="ORF">CDL15_Pgr024141</name>
    <name evidence="3" type="ORF">CRG98_039218</name>
</gene>
<reference evidence="2" key="2">
    <citation type="submission" date="2017-06" db="EMBL/GenBank/DDBJ databases">
        <title>The pomegranate genome and the genomics of punicalagin biosynthesis.</title>
        <authorList>
            <person name="Xu C."/>
        </authorList>
    </citation>
    <scope>NUCLEOTIDE SEQUENCE [LARGE SCALE GENOMIC DNA]</scope>
    <source>
        <tissue evidence="2">Fresh leaf</tissue>
    </source>
</reference>
<reference evidence="3 5" key="3">
    <citation type="submission" date="2017-11" db="EMBL/GenBank/DDBJ databases">
        <title>De-novo sequencing of pomegranate (Punica granatum L.) genome.</title>
        <authorList>
            <person name="Akparov Z."/>
            <person name="Amiraslanov A."/>
            <person name="Hajiyeva S."/>
            <person name="Abbasov M."/>
            <person name="Kaur K."/>
            <person name="Hamwieh A."/>
            <person name="Solovyev V."/>
            <person name="Salamov A."/>
            <person name="Braich B."/>
            <person name="Kosarev P."/>
            <person name="Mahmoud A."/>
            <person name="Hajiyev E."/>
            <person name="Babayeva S."/>
            <person name="Izzatullayeva V."/>
            <person name="Mammadov A."/>
            <person name="Mammadov A."/>
            <person name="Sharifova S."/>
            <person name="Ojaghi J."/>
            <person name="Eynullazada K."/>
            <person name="Bayramov B."/>
            <person name="Abdulazimova A."/>
            <person name="Shahmuradov I."/>
        </authorList>
    </citation>
    <scope>NUCLEOTIDE SEQUENCE [LARGE SCALE GENOMIC DNA]</scope>
    <source>
        <strain evidence="3">AG2017</strain>
        <strain evidence="5">cv. AG2017</strain>
        <tissue evidence="3">Leaf</tissue>
    </source>
</reference>
<organism evidence="2 4">
    <name type="scientific">Punica granatum</name>
    <name type="common">Pomegranate</name>
    <dbReference type="NCBI Taxonomy" id="22663"/>
    <lineage>
        <taxon>Eukaryota</taxon>
        <taxon>Viridiplantae</taxon>
        <taxon>Streptophyta</taxon>
        <taxon>Embryophyta</taxon>
        <taxon>Tracheophyta</taxon>
        <taxon>Spermatophyta</taxon>
        <taxon>Magnoliopsida</taxon>
        <taxon>eudicotyledons</taxon>
        <taxon>Gunneridae</taxon>
        <taxon>Pentapetalae</taxon>
        <taxon>rosids</taxon>
        <taxon>malvids</taxon>
        <taxon>Myrtales</taxon>
        <taxon>Lythraceae</taxon>
        <taxon>Punica</taxon>
    </lineage>
</organism>
<reference evidence="4" key="1">
    <citation type="journal article" date="2017" name="Plant J.">
        <title>The pomegranate (Punica granatum L.) genome and the genomics of punicalagin biosynthesis.</title>
        <authorList>
            <person name="Qin G."/>
            <person name="Xu C."/>
            <person name="Ming R."/>
            <person name="Tang H."/>
            <person name="Guyot R."/>
            <person name="Kramer E.M."/>
            <person name="Hu Y."/>
            <person name="Yi X."/>
            <person name="Qi Y."/>
            <person name="Xu X."/>
            <person name="Gao Z."/>
            <person name="Pan H."/>
            <person name="Jian J."/>
            <person name="Tian Y."/>
            <person name="Yue Z."/>
            <person name="Xu Y."/>
        </authorList>
    </citation>
    <scope>NUCLEOTIDE SEQUENCE [LARGE SCALE GENOMIC DNA]</scope>
    <source>
        <strain evidence="4">cv. Dabenzi</strain>
    </source>
</reference>
<dbReference type="PANTHER" id="PTHR31917">
    <property type="entry name" value="AGENET DOMAIN-CONTAINING PROTEIN-RELATED"/>
    <property type="match status" value="1"/>
</dbReference>
<dbReference type="Gene3D" id="2.30.30.140">
    <property type="match status" value="1"/>
</dbReference>
<feature type="domain" description="Agenet" evidence="1">
    <location>
        <begin position="4"/>
        <end position="76"/>
    </location>
</feature>
<evidence type="ECO:0000313" key="3">
    <source>
        <dbReference type="EMBL" id="PKI40372.1"/>
    </source>
</evidence>
<dbReference type="AlphaFoldDB" id="A0A218XWP1"/>
<dbReference type="EMBL" id="PGOL01003585">
    <property type="protein sequence ID" value="PKI40372.1"/>
    <property type="molecule type" value="Genomic_DNA"/>
</dbReference>
<dbReference type="Pfam" id="PF05641">
    <property type="entry name" value="Agenet"/>
    <property type="match status" value="2"/>
</dbReference>
<dbReference type="CDD" id="cd20406">
    <property type="entry name" value="Tudor_Agenet_AtDUF_rpt2_4"/>
    <property type="match status" value="2"/>
</dbReference>
<dbReference type="EMBL" id="MTKT01000666">
    <property type="protein sequence ID" value="OWM89393.1"/>
    <property type="molecule type" value="Genomic_DNA"/>
</dbReference>
<feature type="domain" description="Agenet" evidence="1">
    <location>
        <begin position="173"/>
        <end position="241"/>
    </location>
</feature>
<name>A0A218XWP1_PUNGR</name>
<evidence type="ECO:0000313" key="2">
    <source>
        <dbReference type="EMBL" id="OWM89393.1"/>
    </source>
</evidence>
<keyword evidence="5" id="KW-1185">Reference proteome</keyword>
<evidence type="ECO:0000313" key="4">
    <source>
        <dbReference type="Proteomes" id="UP000197138"/>
    </source>
</evidence>
<dbReference type="CDD" id="cd20405">
    <property type="entry name" value="Tudor_Agenet_AtDUF_rpt1_3"/>
    <property type="match status" value="1"/>
</dbReference>
<feature type="domain" description="Agenet" evidence="1">
    <location>
        <begin position="78"/>
        <end position="134"/>
    </location>
</feature>
<accession>A0A218XWP1</accession>
<dbReference type="PANTHER" id="PTHR31917:SF147">
    <property type="entry name" value="AGENET DOMAIN-CONTAINING PROTEIN"/>
    <property type="match status" value="1"/>
</dbReference>
<dbReference type="Proteomes" id="UP000233551">
    <property type="component" value="Unassembled WGS sequence"/>
</dbReference>
<protein>
    <recommendedName>
        <fullName evidence="1">Agenet domain-containing protein</fullName>
    </recommendedName>
</protein>
<feature type="domain" description="Agenet" evidence="1">
    <location>
        <begin position="244"/>
        <end position="300"/>
    </location>
</feature>
<dbReference type="SMART" id="SM00743">
    <property type="entry name" value="Agenet"/>
    <property type="match status" value="4"/>
</dbReference>
<evidence type="ECO:0000259" key="1">
    <source>
        <dbReference type="SMART" id="SM00743"/>
    </source>
</evidence>
<dbReference type="GeneID" id="116198717"/>
<dbReference type="InterPro" id="IPR008395">
    <property type="entry name" value="Agenet-like_dom"/>
</dbReference>
<dbReference type="Proteomes" id="UP000197138">
    <property type="component" value="Unassembled WGS sequence"/>
</dbReference>
<sequence length="314" mass="37063">MAYQWFREGVDVEIASINPCQRGVYFPGKVVAPSFDDSNKFLVEYDTITNEEEGTTRPFSEDVRVGLLRPRPPLEDKLGFKCNDSVDAFFHGGWREGVVAKCLDKSCYLVHLKSMKQSYQFRASELRVHREWIRGAWCPPYEDEIKEEADDDDDVEELPARARQKPRKRALHEFFGKGNLVEVSSDEEGFEGAWYGATIIEKRRKDKFLIEYLSLRADDGEKYLREEVDAIHLRPHPMETLVTDAYNRNSRVDCFYNDGWWEGRVVKVLDESRYRVYFHGTDEEMDFHYLEMRPHQDWVDGKWVKRSRNIHRTI</sequence>
<evidence type="ECO:0000313" key="5">
    <source>
        <dbReference type="Proteomes" id="UP000233551"/>
    </source>
</evidence>
<comment type="caution">
    <text evidence="2">The sequence shown here is derived from an EMBL/GenBank/DDBJ whole genome shotgun (WGS) entry which is preliminary data.</text>
</comment>
<dbReference type="STRING" id="22663.A0A218XWP1"/>
<dbReference type="OrthoDB" id="2020707at2759"/>